<gene>
    <name evidence="1" type="ORF">BON30_13330</name>
</gene>
<proteinExistence type="predicted"/>
<dbReference type="EMBL" id="MPIN01000003">
    <property type="protein sequence ID" value="OJH40045.1"/>
    <property type="molecule type" value="Genomic_DNA"/>
</dbReference>
<reference evidence="1 2" key="2">
    <citation type="submission" date="2016-12" db="EMBL/GenBank/DDBJ databases">
        <title>Draft Genome Sequence of Cystobacter ferrugineus Strain Cbfe23.</title>
        <authorList>
            <person name="Akbar S."/>
            <person name="Dowd S.E."/>
            <person name="Stevens D.C."/>
        </authorList>
    </citation>
    <scope>NUCLEOTIDE SEQUENCE [LARGE SCALE GENOMIC DNA]</scope>
    <source>
        <strain evidence="1 2">Cbfe23</strain>
    </source>
</reference>
<evidence type="ECO:0000313" key="2">
    <source>
        <dbReference type="Proteomes" id="UP000182229"/>
    </source>
</evidence>
<name>A0A1L9BCR7_9BACT</name>
<reference evidence="2" key="1">
    <citation type="submission" date="2016-11" db="EMBL/GenBank/DDBJ databases">
        <authorList>
            <person name="Shukria A."/>
            <person name="Stevens D.C."/>
        </authorList>
    </citation>
    <scope>NUCLEOTIDE SEQUENCE [LARGE SCALE GENOMIC DNA]</scope>
    <source>
        <strain evidence="2">Cbfe23</strain>
    </source>
</reference>
<dbReference type="AlphaFoldDB" id="A0A1L9BCR7"/>
<protein>
    <submittedName>
        <fullName evidence="1">Uncharacterized protein</fullName>
    </submittedName>
</protein>
<comment type="caution">
    <text evidence="1">The sequence shown here is derived from an EMBL/GenBank/DDBJ whole genome shotgun (WGS) entry which is preliminary data.</text>
</comment>
<evidence type="ECO:0000313" key="1">
    <source>
        <dbReference type="EMBL" id="OJH40045.1"/>
    </source>
</evidence>
<dbReference type="Proteomes" id="UP000182229">
    <property type="component" value="Unassembled WGS sequence"/>
</dbReference>
<organism evidence="1 2">
    <name type="scientific">Cystobacter ferrugineus</name>
    <dbReference type="NCBI Taxonomy" id="83449"/>
    <lineage>
        <taxon>Bacteria</taxon>
        <taxon>Pseudomonadati</taxon>
        <taxon>Myxococcota</taxon>
        <taxon>Myxococcia</taxon>
        <taxon>Myxococcales</taxon>
        <taxon>Cystobacterineae</taxon>
        <taxon>Archangiaceae</taxon>
        <taxon>Cystobacter</taxon>
    </lineage>
</organism>
<accession>A0A1L9BCR7</accession>
<sequence length="318" mass="34978">MALGVLFGLWPQVSQACRCLTQPNDTNLAQALRTAREAASHIYFARVQAADGLRSGNATVEVLEVLKGELAVGTRLRLPSGGGGSCAYPFKKGNDYLVYAHGGPTAVRMCTRTRPILADDVELQWLRTGKLPATPSALRREVVTCKPCDLNAVARAPALFQNDARQAHAARRAFWTQGLGSENGRAVAVGQSKDLRAFELVQTPHEATDEKCRQRIVRRWCERLAPLSSKAQFPFRCINPGPEEQVCDENKDRVSKWMPLESMTTATCTWDDPNAPSCKLSKKVQPRPGPHKASAPLLRCSLPREDTGWHHCQVITGE</sequence>
<keyword evidence="2" id="KW-1185">Reference proteome</keyword>